<dbReference type="AlphaFoldDB" id="A0A485KT84"/>
<dbReference type="EMBL" id="CAADRA010005301">
    <property type="protein sequence ID" value="VFT88269.1"/>
    <property type="molecule type" value="Genomic_DNA"/>
</dbReference>
<sequence>MTLTETNSTCSFCANPSVHDGKCIQHRYRQQCSAPHCTNQSYARSLCVQHGGRLLCHAPGCLAYVRSRGFCSRHLPGVTLRRTCNHPAGCSRFAHGRGLCAKHGGNQECHVVMCTRYARKEGFCQRHYRLLGSPIESTDERGRLSTGDADILAYFLGGQDDTDGAALENGQVDVMPIKDLTMYAS</sequence>
<evidence type="ECO:0000313" key="2">
    <source>
        <dbReference type="EMBL" id="VFT88269.1"/>
    </source>
</evidence>
<accession>A0A485KT84</accession>
<reference evidence="1" key="2">
    <citation type="submission" date="2019-06" db="EMBL/GenBank/DDBJ databases">
        <title>Genomics analysis of Aphanomyces spp. identifies a new class of oomycete effector associated with host adaptation.</title>
        <authorList>
            <person name="Gaulin E."/>
        </authorList>
    </citation>
    <scope>NUCLEOTIDE SEQUENCE</scope>
    <source>
        <strain evidence="1">CBS 578.67</strain>
    </source>
</reference>
<evidence type="ECO:0000313" key="1">
    <source>
        <dbReference type="EMBL" id="KAF0697934.1"/>
    </source>
</evidence>
<keyword evidence="3" id="KW-1185">Reference proteome</keyword>
<organism evidence="2 3">
    <name type="scientific">Aphanomyces stellatus</name>
    <dbReference type="NCBI Taxonomy" id="120398"/>
    <lineage>
        <taxon>Eukaryota</taxon>
        <taxon>Sar</taxon>
        <taxon>Stramenopiles</taxon>
        <taxon>Oomycota</taxon>
        <taxon>Saprolegniomycetes</taxon>
        <taxon>Saprolegniales</taxon>
        <taxon>Verrucalvaceae</taxon>
        <taxon>Aphanomyces</taxon>
    </lineage>
</organism>
<protein>
    <submittedName>
        <fullName evidence="2">Aste57867_11408 protein</fullName>
    </submittedName>
</protein>
<reference evidence="2 3" key="1">
    <citation type="submission" date="2019-03" db="EMBL/GenBank/DDBJ databases">
        <authorList>
            <person name="Gaulin E."/>
            <person name="Dumas B."/>
        </authorList>
    </citation>
    <scope>NUCLEOTIDE SEQUENCE [LARGE SCALE GENOMIC DNA]</scope>
    <source>
        <strain evidence="2">CBS 568.67</strain>
    </source>
</reference>
<name>A0A485KT84_9STRA</name>
<proteinExistence type="predicted"/>
<dbReference type="PANTHER" id="PTHR31827">
    <property type="entry name" value="EMB|CAB89363.1"/>
    <property type="match status" value="1"/>
</dbReference>
<gene>
    <name evidence="2" type="primary">Aste57867_11408</name>
    <name evidence="1" type="ORF">As57867_011366</name>
    <name evidence="2" type="ORF">ASTE57867_11408</name>
</gene>
<dbReference type="PANTHER" id="PTHR31827:SF1">
    <property type="entry name" value="EMB|CAB89363.1"/>
    <property type="match status" value="1"/>
</dbReference>
<dbReference type="EMBL" id="VJMH01005280">
    <property type="protein sequence ID" value="KAF0697934.1"/>
    <property type="molecule type" value="Genomic_DNA"/>
</dbReference>
<evidence type="ECO:0000313" key="3">
    <source>
        <dbReference type="Proteomes" id="UP000332933"/>
    </source>
</evidence>
<dbReference type="OrthoDB" id="69459at2759"/>
<dbReference type="Proteomes" id="UP000332933">
    <property type="component" value="Unassembled WGS sequence"/>
</dbReference>